<feature type="region of interest" description="Disordered" evidence="5">
    <location>
        <begin position="150"/>
        <end position="181"/>
    </location>
</feature>
<evidence type="ECO:0000256" key="4">
    <source>
        <dbReference type="PIRSR" id="PIRSR617939-2"/>
    </source>
</evidence>
<feature type="binding site" evidence="4">
    <location>
        <position position="318"/>
    </location>
    <ligand>
        <name>substrate</name>
    </ligand>
</feature>
<evidence type="ECO:0000256" key="6">
    <source>
        <dbReference type="SAM" id="Phobius"/>
    </source>
</evidence>
<keyword evidence="8" id="KW-1185">Reference proteome</keyword>
<comment type="caution">
    <text evidence="7">The sequence shown here is derived from an EMBL/GenBank/DDBJ whole genome shotgun (WGS) entry which is preliminary data.</text>
</comment>
<dbReference type="AlphaFoldDB" id="A0A1V6Q3B0"/>
<evidence type="ECO:0000313" key="8">
    <source>
        <dbReference type="Proteomes" id="UP000191672"/>
    </source>
</evidence>
<evidence type="ECO:0000256" key="5">
    <source>
        <dbReference type="SAM" id="MobiDB-lite"/>
    </source>
</evidence>
<feature type="binding site" evidence="4">
    <location>
        <begin position="100"/>
        <end position="105"/>
    </location>
    <ligand>
        <name>substrate</name>
    </ligand>
</feature>
<sequence>MTYAQQPQGDEEEAARASRCRFSAIAPLTRLRALLPGPLAGPTNPNYKVDTSPIPSIPIERRRASSIAASLDQDEGLAEKIVEHGVGVPDTIAKEETVLYLAYGSNLASKTFRGVRGIKPLSQMGVFVPELRLTFDLPGLPYAEPCFAGTQYRDPSAPPTRDISWDDDETDVSDSESLSEKDTLMGRTREVEAQGKGYHKRRWYKPLVGVVYEVTLVDYAKIIATEGGGRGYRDGVIDCYPFPDNYNPADPVPERPSTTPFKARTLLSPAADDMRLKMQSLKSGNPSLLSHAPKLSWWYTVCLHFRPDPDYAQPSARYLGLIKTGAEEHDLPQAWREYLAQIRTYRITTRRQKFGKGIFLALWLPWVLLTLALSKIFAGSDGRSPQWLVALSNAIFSGMWNSYDCFFARIFGDGERSLDDIPAW</sequence>
<dbReference type="Proteomes" id="UP000191672">
    <property type="component" value="Unassembled WGS sequence"/>
</dbReference>
<keyword evidence="6" id="KW-1133">Transmembrane helix</keyword>
<dbReference type="EMBL" id="MDYN01000015">
    <property type="protein sequence ID" value="OQD83749.1"/>
    <property type="molecule type" value="Genomic_DNA"/>
</dbReference>
<dbReference type="OrthoDB" id="2017317at2759"/>
<dbReference type="PANTHER" id="PTHR12935:SF0">
    <property type="entry name" value="GAMMA-GLUTAMYLCYCLOTRANSFERASE"/>
    <property type="match status" value="1"/>
</dbReference>
<dbReference type="InterPro" id="IPR017939">
    <property type="entry name" value="G-Glutamylcylcotransferase"/>
</dbReference>
<dbReference type="Gene3D" id="3.10.490.10">
    <property type="entry name" value="Gamma-glutamyl cyclotransferase-like"/>
    <property type="match status" value="1"/>
</dbReference>
<name>A0A1V6Q3B0_9EURO</name>
<feature type="active site" description="Proton acceptor" evidence="3">
    <location>
        <position position="226"/>
    </location>
</feature>
<evidence type="ECO:0000313" key="7">
    <source>
        <dbReference type="EMBL" id="OQD83749.1"/>
    </source>
</evidence>
<feature type="transmembrane region" description="Helical" evidence="6">
    <location>
        <begin position="358"/>
        <end position="378"/>
    </location>
</feature>
<organism evidence="7 8">
    <name type="scientific">Penicillium antarcticum</name>
    <dbReference type="NCBI Taxonomy" id="416450"/>
    <lineage>
        <taxon>Eukaryota</taxon>
        <taxon>Fungi</taxon>
        <taxon>Dikarya</taxon>
        <taxon>Ascomycota</taxon>
        <taxon>Pezizomycotina</taxon>
        <taxon>Eurotiomycetes</taxon>
        <taxon>Eurotiomycetidae</taxon>
        <taxon>Eurotiales</taxon>
        <taxon>Aspergillaceae</taxon>
        <taxon>Penicillium</taxon>
    </lineage>
</organism>
<gene>
    <name evidence="7" type="ORF">PENANT_c015G09754</name>
</gene>
<keyword evidence="6" id="KW-0472">Membrane</keyword>
<protein>
    <recommendedName>
        <fullName evidence="1">gamma-glutamylcyclotransferase</fullName>
        <ecNumber evidence="1">4.3.2.9</ecNumber>
    </recommendedName>
</protein>
<dbReference type="EC" id="4.3.2.9" evidence="1"/>
<dbReference type="GO" id="GO:0003839">
    <property type="term" value="F:gamma-glutamylcyclotransferase activity"/>
    <property type="evidence" value="ECO:0007669"/>
    <property type="project" value="UniProtKB-EC"/>
</dbReference>
<feature type="compositionally biased region" description="Acidic residues" evidence="5">
    <location>
        <begin position="165"/>
        <end position="174"/>
    </location>
</feature>
<evidence type="ECO:0000256" key="2">
    <source>
        <dbReference type="ARBA" id="ARBA00023239"/>
    </source>
</evidence>
<evidence type="ECO:0000256" key="3">
    <source>
        <dbReference type="PIRSR" id="PIRSR617939-1"/>
    </source>
</evidence>
<keyword evidence="2" id="KW-0456">Lyase</keyword>
<accession>A0A1V6Q3B0</accession>
<reference evidence="8" key="1">
    <citation type="journal article" date="2017" name="Nat. Microbiol.">
        <title>Global analysis of biosynthetic gene clusters reveals vast potential of secondary metabolite production in Penicillium species.</title>
        <authorList>
            <person name="Nielsen J.C."/>
            <person name="Grijseels S."/>
            <person name="Prigent S."/>
            <person name="Ji B."/>
            <person name="Dainat J."/>
            <person name="Nielsen K.F."/>
            <person name="Frisvad J.C."/>
            <person name="Workman M."/>
            <person name="Nielsen J."/>
        </authorList>
    </citation>
    <scope>NUCLEOTIDE SEQUENCE [LARGE SCALE GENOMIC DNA]</scope>
    <source>
        <strain evidence="8">IBT 31811</strain>
    </source>
</reference>
<dbReference type="STRING" id="416450.A0A1V6Q3B0"/>
<dbReference type="PANTHER" id="PTHR12935">
    <property type="entry name" value="GAMMA-GLUTAMYLCYCLOTRANSFERASE"/>
    <property type="match status" value="1"/>
</dbReference>
<proteinExistence type="predicted"/>
<evidence type="ECO:0000256" key="1">
    <source>
        <dbReference type="ARBA" id="ARBA00012346"/>
    </source>
</evidence>
<keyword evidence="6" id="KW-0812">Transmembrane</keyword>